<dbReference type="PROSITE" id="PS00676">
    <property type="entry name" value="SIGMA54_INTERACT_2"/>
    <property type="match status" value="1"/>
</dbReference>
<evidence type="ECO:0000256" key="5">
    <source>
        <dbReference type="ARBA" id="ARBA00023125"/>
    </source>
</evidence>
<organism evidence="11 12">
    <name type="scientific">Marivibrio halodurans</name>
    <dbReference type="NCBI Taxonomy" id="2039722"/>
    <lineage>
        <taxon>Bacteria</taxon>
        <taxon>Pseudomonadati</taxon>
        <taxon>Pseudomonadota</taxon>
        <taxon>Alphaproteobacteria</taxon>
        <taxon>Rhodospirillales</taxon>
        <taxon>Rhodospirillaceae</taxon>
        <taxon>Marivibrio</taxon>
    </lineage>
</organism>
<dbReference type="InterPro" id="IPR002078">
    <property type="entry name" value="Sigma_54_int"/>
</dbReference>
<accession>A0A8J7V2N7</accession>
<keyword evidence="1" id="KW-0547">Nucleotide-binding</keyword>
<evidence type="ECO:0000256" key="8">
    <source>
        <dbReference type="PROSITE-ProRule" id="PRU00169"/>
    </source>
</evidence>
<dbReference type="Gene3D" id="1.10.10.60">
    <property type="entry name" value="Homeodomain-like"/>
    <property type="match status" value="1"/>
</dbReference>
<feature type="domain" description="Response regulatory" evidence="10">
    <location>
        <begin position="27"/>
        <end position="141"/>
    </location>
</feature>
<dbReference type="AlphaFoldDB" id="A0A8J7V2N7"/>
<dbReference type="Gene3D" id="3.40.50.2300">
    <property type="match status" value="1"/>
</dbReference>
<evidence type="ECO:0000256" key="7">
    <source>
        <dbReference type="ARBA" id="ARBA00023163"/>
    </source>
</evidence>
<dbReference type="Gene3D" id="1.10.8.60">
    <property type="match status" value="1"/>
</dbReference>
<keyword evidence="4" id="KW-0805">Transcription regulation</keyword>
<keyword evidence="3" id="KW-0902">Two-component regulatory system</keyword>
<dbReference type="InterPro" id="IPR002197">
    <property type="entry name" value="HTH_Fis"/>
</dbReference>
<dbReference type="InterPro" id="IPR003593">
    <property type="entry name" value="AAA+_ATPase"/>
</dbReference>
<protein>
    <submittedName>
        <fullName evidence="11">Sigma-54-dependent Fis family transcriptional regulator</fullName>
    </submittedName>
</protein>
<keyword evidence="12" id="KW-1185">Reference proteome</keyword>
<dbReference type="RefSeq" id="WP_210682100.1">
    <property type="nucleotide sequence ID" value="NZ_JAGMWN010000004.1"/>
</dbReference>
<evidence type="ECO:0000313" key="12">
    <source>
        <dbReference type="Proteomes" id="UP000672602"/>
    </source>
</evidence>
<dbReference type="InterPro" id="IPR027417">
    <property type="entry name" value="P-loop_NTPase"/>
</dbReference>
<dbReference type="InterPro" id="IPR011006">
    <property type="entry name" value="CheY-like_superfamily"/>
</dbReference>
<dbReference type="SUPFAM" id="SSF52172">
    <property type="entry name" value="CheY-like"/>
    <property type="match status" value="1"/>
</dbReference>
<sequence length="465" mass="51744">MPTSRYDSSATQQGAAPDFGTTFADASVLVVDDEEGMRNFIVRTLAPRCKKVVEASDAEEASRALESRHFDIVVIDNIMPKQTGVEWLQEQRQDGFFPEAILITAFADLETAIEAIRAGAADFVLKPFRSSQLLNAVARCLDRLRLSRENFVLNYQLKSSDNAERARARLIGTSSRIGRIRDTIARVAPMPTSVLFTGESGTGKEIAARLIHDLSDRTERPFVPVNCAAIPAEVIESELFGHVKGAFTGADSVRQGLFFYAQGGTLFLDEIGELPLPLQSKLLRVLEDKRVRPLGAEREVPVDVRLVFATNTDLDTAVSEGRFREDLYYRINVVQIAMPPLRDRIDDVEELADLFMRKISSEIGVPPISVDDAIRARFRAYDWPGNVRELRNLIERSLIQGRFPADWGFGDAGEVEAEPTTLEAIEQRHIRKVLESVGGNRAAAARRLGISRKTIDRKCAAWDAE</sequence>
<dbReference type="InterPro" id="IPR001789">
    <property type="entry name" value="Sig_transdc_resp-reg_receiver"/>
</dbReference>
<dbReference type="EMBL" id="JAGMWN010000004">
    <property type="protein sequence ID" value="MBP5857520.1"/>
    <property type="molecule type" value="Genomic_DNA"/>
</dbReference>
<dbReference type="InterPro" id="IPR025943">
    <property type="entry name" value="Sigma_54_int_dom_ATP-bd_2"/>
</dbReference>
<keyword evidence="7" id="KW-0804">Transcription</keyword>
<dbReference type="GO" id="GO:0005524">
    <property type="term" value="F:ATP binding"/>
    <property type="evidence" value="ECO:0007669"/>
    <property type="project" value="UniProtKB-KW"/>
</dbReference>
<dbReference type="SUPFAM" id="SSF46689">
    <property type="entry name" value="Homeodomain-like"/>
    <property type="match status" value="1"/>
</dbReference>
<feature type="domain" description="Sigma-54 factor interaction" evidence="9">
    <location>
        <begin position="170"/>
        <end position="399"/>
    </location>
</feature>
<dbReference type="InterPro" id="IPR025944">
    <property type="entry name" value="Sigma_54_int_dom_CS"/>
</dbReference>
<dbReference type="GO" id="GO:0006355">
    <property type="term" value="P:regulation of DNA-templated transcription"/>
    <property type="evidence" value="ECO:0007669"/>
    <property type="project" value="InterPro"/>
</dbReference>
<dbReference type="PROSITE" id="PS50045">
    <property type="entry name" value="SIGMA54_INTERACT_4"/>
    <property type="match status" value="1"/>
</dbReference>
<gene>
    <name evidence="11" type="ORF">KAJ83_10910</name>
</gene>
<dbReference type="CDD" id="cd00156">
    <property type="entry name" value="REC"/>
    <property type="match status" value="1"/>
</dbReference>
<evidence type="ECO:0000256" key="2">
    <source>
        <dbReference type="ARBA" id="ARBA00022840"/>
    </source>
</evidence>
<keyword evidence="5" id="KW-0238">DNA-binding</keyword>
<evidence type="ECO:0000256" key="3">
    <source>
        <dbReference type="ARBA" id="ARBA00023012"/>
    </source>
</evidence>
<comment type="caution">
    <text evidence="11">The sequence shown here is derived from an EMBL/GenBank/DDBJ whole genome shotgun (WGS) entry which is preliminary data.</text>
</comment>
<keyword evidence="2" id="KW-0067">ATP-binding</keyword>
<dbReference type="PRINTS" id="PR01590">
    <property type="entry name" value="HTHFIS"/>
</dbReference>
<evidence type="ECO:0000256" key="4">
    <source>
        <dbReference type="ARBA" id="ARBA00023015"/>
    </source>
</evidence>
<evidence type="ECO:0000259" key="9">
    <source>
        <dbReference type="PROSITE" id="PS50045"/>
    </source>
</evidence>
<dbReference type="PROSITE" id="PS50110">
    <property type="entry name" value="RESPONSE_REGULATORY"/>
    <property type="match status" value="1"/>
</dbReference>
<dbReference type="PANTHER" id="PTHR32071:SF91">
    <property type="entry name" value="TUNGSTATE-RESPONSIVE TWO COMPONENT SIGMA54-DEPENDENT SIGNAL TRANSDUCTION SYSTEM RESPONSE REGULATOR FIS FAMILY"/>
    <property type="match status" value="1"/>
</dbReference>
<proteinExistence type="predicted"/>
<dbReference type="InterPro" id="IPR009057">
    <property type="entry name" value="Homeodomain-like_sf"/>
</dbReference>
<dbReference type="Pfam" id="PF00158">
    <property type="entry name" value="Sigma54_activat"/>
    <property type="match status" value="1"/>
</dbReference>
<evidence type="ECO:0000256" key="1">
    <source>
        <dbReference type="ARBA" id="ARBA00022741"/>
    </source>
</evidence>
<evidence type="ECO:0000259" key="10">
    <source>
        <dbReference type="PROSITE" id="PS50110"/>
    </source>
</evidence>
<dbReference type="GO" id="GO:0043565">
    <property type="term" value="F:sequence-specific DNA binding"/>
    <property type="evidence" value="ECO:0007669"/>
    <property type="project" value="InterPro"/>
</dbReference>
<dbReference type="CDD" id="cd00009">
    <property type="entry name" value="AAA"/>
    <property type="match status" value="1"/>
</dbReference>
<dbReference type="Proteomes" id="UP000672602">
    <property type="component" value="Unassembled WGS sequence"/>
</dbReference>
<dbReference type="PROSITE" id="PS00688">
    <property type="entry name" value="SIGMA54_INTERACT_3"/>
    <property type="match status" value="1"/>
</dbReference>
<evidence type="ECO:0000313" key="11">
    <source>
        <dbReference type="EMBL" id="MBP5857520.1"/>
    </source>
</evidence>
<dbReference type="InterPro" id="IPR058031">
    <property type="entry name" value="AAA_lid_NorR"/>
</dbReference>
<dbReference type="Pfam" id="PF02954">
    <property type="entry name" value="HTH_8"/>
    <property type="match status" value="1"/>
</dbReference>
<dbReference type="PANTHER" id="PTHR32071">
    <property type="entry name" value="TRANSCRIPTIONAL REGULATORY PROTEIN"/>
    <property type="match status" value="1"/>
</dbReference>
<dbReference type="Gene3D" id="3.40.50.300">
    <property type="entry name" value="P-loop containing nucleotide triphosphate hydrolases"/>
    <property type="match status" value="1"/>
</dbReference>
<dbReference type="SUPFAM" id="SSF52540">
    <property type="entry name" value="P-loop containing nucleoside triphosphate hydrolases"/>
    <property type="match status" value="1"/>
</dbReference>
<keyword evidence="6" id="KW-0010">Activator</keyword>
<keyword evidence="8" id="KW-0597">Phosphoprotein</keyword>
<reference evidence="11" key="1">
    <citation type="submission" date="2021-04" db="EMBL/GenBank/DDBJ databases">
        <authorList>
            <person name="Zhang D.-C."/>
        </authorList>
    </citation>
    <scope>NUCLEOTIDE SEQUENCE</scope>
    <source>
        <strain evidence="11">CGMCC 1.15697</strain>
    </source>
</reference>
<name>A0A8J7V2N7_9PROT</name>
<dbReference type="FunFam" id="3.40.50.300:FF:000006">
    <property type="entry name" value="DNA-binding transcriptional regulator NtrC"/>
    <property type="match status" value="1"/>
</dbReference>
<dbReference type="SMART" id="SM00382">
    <property type="entry name" value="AAA"/>
    <property type="match status" value="1"/>
</dbReference>
<feature type="modified residue" description="4-aspartylphosphate" evidence="8">
    <location>
        <position position="76"/>
    </location>
</feature>
<dbReference type="GO" id="GO:0000160">
    <property type="term" value="P:phosphorelay signal transduction system"/>
    <property type="evidence" value="ECO:0007669"/>
    <property type="project" value="UniProtKB-KW"/>
</dbReference>
<dbReference type="SMART" id="SM00448">
    <property type="entry name" value="REC"/>
    <property type="match status" value="1"/>
</dbReference>
<dbReference type="Pfam" id="PF00072">
    <property type="entry name" value="Response_reg"/>
    <property type="match status" value="1"/>
</dbReference>
<dbReference type="Pfam" id="PF25601">
    <property type="entry name" value="AAA_lid_14"/>
    <property type="match status" value="1"/>
</dbReference>
<evidence type="ECO:0000256" key="6">
    <source>
        <dbReference type="ARBA" id="ARBA00023159"/>
    </source>
</evidence>